<dbReference type="PROSITE" id="PS50522">
    <property type="entry name" value="RDRP_PHAGE"/>
    <property type="match status" value="1"/>
</dbReference>
<dbReference type="Pfam" id="PF03431">
    <property type="entry name" value="RNA_replicase_B"/>
    <property type="match status" value="1"/>
</dbReference>
<dbReference type="InterPro" id="IPR007096">
    <property type="entry name" value="RNA-dir_Rpol_cat_phage"/>
</dbReference>
<evidence type="ECO:0000256" key="5">
    <source>
        <dbReference type="ARBA" id="ARBA00022741"/>
    </source>
</evidence>
<dbReference type="InterPro" id="IPR005093">
    <property type="entry name" value="RNArep_beta"/>
</dbReference>
<keyword evidence="3" id="KW-0808">Transferase</keyword>
<evidence type="ECO:0000256" key="1">
    <source>
        <dbReference type="ARBA" id="ARBA00012494"/>
    </source>
</evidence>
<sequence length="665" mass="76061">MTLHLKRMQAMKSYVAFLQGLYAAFFSQIAVDYPRLRIELIRDSSRLRSLVDTRGLPFLMIDLPSAGKHLDRCLAEGRLTQSGVAGFRPYKKGSTIPRLFRGLYKLVFDDNGVLQEDLDSKVILYLRQLLYGAKKVKIPCDESKTWEHVHEFFQVDQECRSPSLSWDEDDISIDHARRLHFRDAFAYDVFRSNQARLFVELEESEPLSLQFPSALDDAQNASDIVSGTLGRFDPLRWRVKHGPGAVSDQHHTLFKYDFPSWPDKLANVFPLAEFGFANLSCWADMASDEKFEGFSPHEPPSKLIAVPKTLKGPRLIAAEPVCHQWAQQSIMDFMVGNLWRTPIWGSVHFRDQTQNQEFAKLASHTQSHVTIDLSSASDRLSCWVVERFFRRNQSLLEALHATRTRWVVNTIDRKSPKYSRIKKFACMGSACTFPVQSYVFATMACSSLLTARGLPVTIRNLRAASREVRVFGDDIIVPNDAWVVLQGLLRYLGLEVNQQKTYDSGRFRESCGLDAYDGTDVTPVYSITHPDVSRPESIASLIATHNNFAKRGFWHVAEYVRSTVMKQRRFALPFVPVGSGILGWYHPLGFDFTHLRRRWNEGLQRVEYQVDRIKTTVNKVVPERNSVLLQYFTEVTKPPLSKEVRLGHGQRPAISLRRGWEPLVG</sequence>
<evidence type="ECO:0000256" key="3">
    <source>
        <dbReference type="ARBA" id="ARBA00022679"/>
    </source>
</evidence>
<name>A0ABY3ST98_9VIRU</name>
<evidence type="ECO:0000259" key="9">
    <source>
        <dbReference type="PROSITE" id="PS50522"/>
    </source>
</evidence>
<keyword evidence="4" id="KW-0548">Nucleotidyltransferase</keyword>
<keyword evidence="6" id="KW-0693">Viral RNA replication</keyword>
<reference evidence="10" key="1">
    <citation type="submission" date="2021-05" db="EMBL/GenBank/DDBJ databases">
        <authorList>
            <person name="Chen Y.-M."/>
            <person name="Zhang Y.-Z."/>
        </authorList>
    </citation>
    <scope>NUCLEOTIDE SEQUENCE</scope>
    <source>
        <strain evidence="10">167-k141_355194</strain>
    </source>
</reference>
<accession>A0ABY3ST98</accession>
<proteinExistence type="predicted"/>
<protein>
    <recommendedName>
        <fullName evidence="1">RNA-directed RNA polymerase</fullName>
        <ecNumber evidence="1">2.7.7.48</ecNumber>
    </recommendedName>
    <alternativeName>
        <fullName evidence="7">RNA replicase beta chain</fullName>
    </alternativeName>
</protein>
<dbReference type="Proteomes" id="UP001059101">
    <property type="component" value="Segment"/>
</dbReference>
<evidence type="ECO:0000256" key="7">
    <source>
        <dbReference type="ARBA" id="ARBA00030248"/>
    </source>
</evidence>
<evidence type="ECO:0000256" key="6">
    <source>
        <dbReference type="ARBA" id="ARBA00022953"/>
    </source>
</evidence>
<keyword evidence="5" id="KW-0547">Nucleotide-binding</keyword>
<evidence type="ECO:0000256" key="8">
    <source>
        <dbReference type="ARBA" id="ARBA00048744"/>
    </source>
</evidence>
<dbReference type="EMBL" id="MZ679688">
    <property type="protein sequence ID" value="UJQ85509.1"/>
    <property type="molecule type" value="Genomic_RNA"/>
</dbReference>
<evidence type="ECO:0000313" key="10">
    <source>
        <dbReference type="EMBL" id="UJQ85509.1"/>
    </source>
</evidence>
<keyword evidence="11" id="KW-1185">Reference proteome</keyword>
<evidence type="ECO:0000256" key="2">
    <source>
        <dbReference type="ARBA" id="ARBA00022484"/>
    </source>
</evidence>
<evidence type="ECO:0000313" key="11">
    <source>
        <dbReference type="Proteomes" id="UP001059101"/>
    </source>
</evidence>
<evidence type="ECO:0000256" key="4">
    <source>
        <dbReference type="ARBA" id="ARBA00022695"/>
    </source>
</evidence>
<keyword evidence="2" id="KW-0696">RNA-directed RNA polymerase</keyword>
<organism evidence="10 11">
    <name type="scientific">Leviviridae sp</name>
    <dbReference type="NCBI Taxonomy" id="2027243"/>
    <lineage>
        <taxon>Viruses</taxon>
        <taxon>Riboviria</taxon>
        <taxon>Orthornavirae</taxon>
        <taxon>Lenarviricota</taxon>
        <taxon>Leviviricetes</taxon>
        <taxon>Norzivirales</taxon>
        <taxon>Fiersviridae</taxon>
    </lineage>
</organism>
<dbReference type="EC" id="2.7.7.48" evidence="1"/>
<comment type="catalytic activity">
    <reaction evidence="8">
        <text>RNA(n) + a ribonucleoside 5'-triphosphate = RNA(n+1) + diphosphate</text>
        <dbReference type="Rhea" id="RHEA:21248"/>
        <dbReference type="Rhea" id="RHEA-COMP:14527"/>
        <dbReference type="Rhea" id="RHEA-COMP:17342"/>
        <dbReference type="ChEBI" id="CHEBI:33019"/>
        <dbReference type="ChEBI" id="CHEBI:61557"/>
        <dbReference type="ChEBI" id="CHEBI:140395"/>
        <dbReference type="EC" id="2.7.7.48"/>
    </reaction>
</comment>
<reference evidence="10" key="2">
    <citation type="journal article" date="2022" name="Nat. Microbiol.">
        <title>RNA viromes from terrestrial sites across China expand environmental viral diversity.</title>
        <authorList>
            <person name="Chiapello M."/>
            <person name="Rodriguez-Romero J."/>
            <person name="Ayllon M.A."/>
            <person name="Turina M."/>
        </authorList>
    </citation>
    <scope>NUCLEOTIDE SEQUENCE</scope>
    <source>
        <strain evidence="10">167-k141_355194</strain>
    </source>
</reference>
<feature type="domain" description="RdRp catalytic" evidence="9">
    <location>
        <begin position="357"/>
        <end position="505"/>
    </location>
</feature>